<feature type="domain" description="Fungal lipase-type" evidence="2">
    <location>
        <begin position="144"/>
        <end position="187"/>
    </location>
</feature>
<dbReference type="InterPro" id="IPR029058">
    <property type="entry name" value="AB_hydrolase_fold"/>
</dbReference>
<dbReference type="InterPro" id="IPR002921">
    <property type="entry name" value="Fungal_lipase-type"/>
</dbReference>
<evidence type="ECO:0000256" key="1">
    <source>
        <dbReference type="ARBA" id="ARBA00022801"/>
    </source>
</evidence>
<sequence>MSLELLISEREQFELSGPLDLTSIDWNDPHHRRSVNACLVQGVYILERDRQEKREGPNALAPPWWEFFQFKLARPLIDNVDSSIFGAIYEYNGSPTSPSGPQQNSPLYVIAFRGTVTRGDSISQDILLDLHIIQNKLHQASRAEIATQAVRSIIAASDPSRVWLSGHSLGSAIAMITGKNMAKSGVFLESFLFNPPFVSAPIEQINNPKIKHGIRFAGSLITAGLSLAVKGPPQSGTRAVDPFSAMAAWVPNLFVNPRDHICAEYIGYFEHREKMEQIGARAIERLASQNSLGTLIMNARGNSEAEAFHLIPSANLIVNMSPSSDFKAAHGIHQWWRLHIDLKSKLHLYR</sequence>
<accession>A0AAN7M968</accession>
<comment type="caution">
    <text evidence="3">The sequence shown here is derived from an EMBL/GenBank/DDBJ whole genome shotgun (WGS) entry which is preliminary data.</text>
</comment>
<dbReference type="EMBL" id="JAXQNO010000003">
    <property type="protein sequence ID" value="KAK4801645.1"/>
    <property type="molecule type" value="Genomic_DNA"/>
</dbReference>
<dbReference type="PANTHER" id="PTHR31479:SF2">
    <property type="entry name" value="ALPHA_BETA-HYDROLASES SUPERFAMILY PROTEIN"/>
    <property type="match status" value="1"/>
</dbReference>
<dbReference type="Pfam" id="PF01764">
    <property type="entry name" value="Lipase_3"/>
    <property type="match status" value="1"/>
</dbReference>
<evidence type="ECO:0000313" key="3">
    <source>
        <dbReference type="EMBL" id="KAK4801645.1"/>
    </source>
</evidence>
<name>A0AAN7M968_TRANT</name>
<dbReference type="GO" id="GO:0006629">
    <property type="term" value="P:lipid metabolic process"/>
    <property type="evidence" value="ECO:0007669"/>
    <property type="project" value="InterPro"/>
</dbReference>
<dbReference type="SUPFAM" id="SSF53474">
    <property type="entry name" value="alpha/beta-Hydrolases"/>
    <property type="match status" value="1"/>
</dbReference>
<protein>
    <recommendedName>
        <fullName evidence="2">Fungal lipase-type domain-containing protein</fullName>
    </recommendedName>
</protein>
<reference evidence="3 4" key="1">
    <citation type="journal article" date="2023" name="Hortic Res">
        <title>Pangenome of water caltrop reveals structural variations and asymmetric subgenome divergence after allopolyploidization.</title>
        <authorList>
            <person name="Zhang X."/>
            <person name="Chen Y."/>
            <person name="Wang L."/>
            <person name="Yuan Y."/>
            <person name="Fang M."/>
            <person name="Shi L."/>
            <person name="Lu R."/>
            <person name="Comes H.P."/>
            <person name="Ma Y."/>
            <person name="Chen Y."/>
            <person name="Huang G."/>
            <person name="Zhou Y."/>
            <person name="Zheng Z."/>
            <person name="Qiu Y."/>
        </authorList>
    </citation>
    <scope>NUCLEOTIDE SEQUENCE [LARGE SCALE GENOMIC DNA]</scope>
    <source>
        <strain evidence="3">F231</strain>
    </source>
</reference>
<evidence type="ECO:0000313" key="4">
    <source>
        <dbReference type="Proteomes" id="UP001346149"/>
    </source>
</evidence>
<dbReference type="PANTHER" id="PTHR31479">
    <property type="entry name" value="ALPHA/BETA-HYDROLASES SUPERFAMILY PROTEIN"/>
    <property type="match status" value="1"/>
</dbReference>
<organism evidence="3 4">
    <name type="scientific">Trapa natans</name>
    <name type="common">Water chestnut</name>
    <dbReference type="NCBI Taxonomy" id="22666"/>
    <lineage>
        <taxon>Eukaryota</taxon>
        <taxon>Viridiplantae</taxon>
        <taxon>Streptophyta</taxon>
        <taxon>Embryophyta</taxon>
        <taxon>Tracheophyta</taxon>
        <taxon>Spermatophyta</taxon>
        <taxon>Magnoliopsida</taxon>
        <taxon>eudicotyledons</taxon>
        <taxon>Gunneridae</taxon>
        <taxon>Pentapetalae</taxon>
        <taxon>rosids</taxon>
        <taxon>malvids</taxon>
        <taxon>Myrtales</taxon>
        <taxon>Lythraceae</taxon>
        <taxon>Trapa</taxon>
    </lineage>
</organism>
<dbReference type="GO" id="GO:0016787">
    <property type="term" value="F:hydrolase activity"/>
    <property type="evidence" value="ECO:0007669"/>
    <property type="project" value="UniProtKB-KW"/>
</dbReference>
<dbReference type="Gene3D" id="3.40.50.1820">
    <property type="entry name" value="alpha/beta hydrolase"/>
    <property type="match status" value="1"/>
</dbReference>
<keyword evidence="1" id="KW-0378">Hydrolase</keyword>
<proteinExistence type="predicted"/>
<dbReference type="AlphaFoldDB" id="A0AAN7M968"/>
<gene>
    <name evidence="3" type="ORF">SAY86_022132</name>
</gene>
<dbReference type="Proteomes" id="UP001346149">
    <property type="component" value="Unassembled WGS sequence"/>
</dbReference>
<keyword evidence="4" id="KW-1185">Reference proteome</keyword>
<evidence type="ECO:0000259" key="2">
    <source>
        <dbReference type="Pfam" id="PF01764"/>
    </source>
</evidence>